<dbReference type="Proteomes" id="UP001596002">
    <property type="component" value="Unassembled WGS sequence"/>
</dbReference>
<evidence type="ECO:0000313" key="3">
    <source>
        <dbReference type="Proteomes" id="UP001596002"/>
    </source>
</evidence>
<feature type="compositionally biased region" description="Gly residues" evidence="1">
    <location>
        <begin position="1"/>
        <end position="15"/>
    </location>
</feature>
<organism evidence="2 3">
    <name type="scientific">Effusibacillus consociatus</name>
    <dbReference type="NCBI Taxonomy" id="1117041"/>
    <lineage>
        <taxon>Bacteria</taxon>
        <taxon>Bacillati</taxon>
        <taxon>Bacillota</taxon>
        <taxon>Bacilli</taxon>
        <taxon>Bacillales</taxon>
        <taxon>Alicyclobacillaceae</taxon>
        <taxon>Effusibacillus</taxon>
    </lineage>
</organism>
<proteinExistence type="predicted"/>
<reference evidence="3" key="1">
    <citation type="journal article" date="2019" name="Int. J. Syst. Evol. Microbiol.">
        <title>The Global Catalogue of Microorganisms (GCM) 10K type strain sequencing project: providing services to taxonomists for standard genome sequencing and annotation.</title>
        <authorList>
            <consortium name="The Broad Institute Genomics Platform"/>
            <consortium name="The Broad Institute Genome Sequencing Center for Infectious Disease"/>
            <person name="Wu L."/>
            <person name="Ma J."/>
        </authorList>
    </citation>
    <scope>NUCLEOTIDE SEQUENCE [LARGE SCALE GENOMIC DNA]</scope>
    <source>
        <strain evidence="3">WYCCWR 12678</strain>
    </source>
</reference>
<feature type="region of interest" description="Disordered" evidence="1">
    <location>
        <begin position="1"/>
        <end position="61"/>
    </location>
</feature>
<comment type="caution">
    <text evidence="2">The sequence shown here is derived from an EMBL/GenBank/DDBJ whole genome shotgun (WGS) entry which is preliminary data.</text>
</comment>
<gene>
    <name evidence="2" type="ORF">ACFO8Q_21755</name>
</gene>
<sequence length="61" mass="6361">MIPSGSGVGFGGRGGSSEVMDWIRANSTEVPKEEWQSNSSQGDQGGPMDRGGANTLYEIKG</sequence>
<dbReference type="EMBL" id="JBHSHC010000150">
    <property type="protein sequence ID" value="MFC4769915.1"/>
    <property type="molecule type" value="Genomic_DNA"/>
</dbReference>
<accession>A0ABV9Q6U3</accession>
<evidence type="ECO:0000256" key="1">
    <source>
        <dbReference type="SAM" id="MobiDB-lite"/>
    </source>
</evidence>
<keyword evidence="3" id="KW-1185">Reference proteome</keyword>
<protein>
    <submittedName>
        <fullName evidence="2">Uncharacterized protein</fullName>
    </submittedName>
</protein>
<dbReference type="RefSeq" id="WP_380028992.1">
    <property type="nucleotide sequence ID" value="NZ_JBHSHC010000150.1"/>
</dbReference>
<evidence type="ECO:0000313" key="2">
    <source>
        <dbReference type="EMBL" id="MFC4769915.1"/>
    </source>
</evidence>
<name>A0ABV9Q6U3_9BACL</name>